<evidence type="ECO:0000313" key="2">
    <source>
        <dbReference type="EMBL" id="OMJ86059.1"/>
    </source>
</evidence>
<feature type="region of interest" description="Disordered" evidence="1">
    <location>
        <begin position="72"/>
        <end position="93"/>
    </location>
</feature>
<dbReference type="EMBL" id="MPUH01000217">
    <property type="protein sequence ID" value="OMJ86059.1"/>
    <property type="molecule type" value="Genomic_DNA"/>
</dbReference>
<protein>
    <submittedName>
        <fullName evidence="2">Uncharacterized protein</fullName>
    </submittedName>
</protein>
<gene>
    <name evidence="2" type="ORF">SteCoe_12495</name>
</gene>
<proteinExistence type="predicted"/>
<accession>A0A1R2CAM8</accession>
<comment type="caution">
    <text evidence="2">The sequence shown here is derived from an EMBL/GenBank/DDBJ whole genome shotgun (WGS) entry which is preliminary data.</text>
</comment>
<organism evidence="2 3">
    <name type="scientific">Stentor coeruleus</name>
    <dbReference type="NCBI Taxonomy" id="5963"/>
    <lineage>
        <taxon>Eukaryota</taxon>
        <taxon>Sar</taxon>
        <taxon>Alveolata</taxon>
        <taxon>Ciliophora</taxon>
        <taxon>Postciliodesmatophora</taxon>
        <taxon>Heterotrichea</taxon>
        <taxon>Heterotrichida</taxon>
        <taxon>Stentoridae</taxon>
        <taxon>Stentor</taxon>
    </lineage>
</organism>
<reference evidence="2 3" key="1">
    <citation type="submission" date="2016-11" db="EMBL/GenBank/DDBJ databases">
        <title>The macronuclear genome of Stentor coeruleus: a giant cell with tiny introns.</title>
        <authorList>
            <person name="Slabodnick M."/>
            <person name="Ruby J.G."/>
            <person name="Reiff S.B."/>
            <person name="Swart E.C."/>
            <person name="Gosai S."/>
            <person name="Prabakaran S."/>
            <person name="Witkowska E."/>
            <person name="Larue G.E."/>
            <person name="Fisher S."/>
            <person name="Freeman R.M."/>
            <person name="Gunawardena J."/>
            <person name="Chu W."/>
            <person name="Stover N.A."/>
            <person name="Gregory B.D."/>
            <person name="Nowacki M."/>
            <person name="Derisi J."/>
            <person name="Roy S.W."/>
            <person name="Marshall W.F."/>
            <person name="Sood P."/>
        </authorList>
    </citation>
    <scope>NUCLEOTIDE SEQUENCE [LARGE SCALE GENOMIC DNA]</scope>
    <source>
        <strain evidence="2">WM001</strain>
    </source>
</reference>
<evidence type="ECO:0000256" key="1">
    <source>
        <dbReference type="SAM" id="MobiDB-lite"/>
    </source>
</evidence>
<keyword evidence="3" id="KW-1185">Reference proteome</keyword>
<dbReference type="Proteomes" id="UP000187209">
    <property type="component" value="Unassembled WGS sequence"/>
</dbReference>
<evidence type="ECO:0000313" key="3">
    <source>
        <dbReference type="Proteomes" id="UP000187209"/>
    </source>
</evidence>
<dbReference type="AlphaFoldDB" id="A0A1R2CAM8"/>
<sequence length="148" mass="16751">MGLHISCLDSNRLTTIQESNIEKTYSDGERTEFLANISFLFPEEKRLNKENESKKIVRIEIPKSIQTSTINTPSFEIYSSTTPSPEKNDDRKTISKQGRIFSSNASLSSVNIIEKINQSHSLCSTNVNSRTTSRCVSPLMRFKTTLIE</sequence>
<name>A0A1R2CAM8_9CILI</name>
<feature type="compositionally biased region" description="Polar residues" evidence="1">
    <location>
        <begin position="72"/>
        <end position="85"/>
    </location>
</feature>